<evidence type="ECO:0000256" key="3">
    <source>
        <dbReference type="ARBA" id="ARBA00038471"/>
    </source>
</evidence>
<accession>A0AAW0K325</accession>
<dbReference type="InterPro" id="IPR035513">
    <property type="entry name" value="Invertase/methylesterase_inhib"/>
</dbReference>
<dbReference type="Proteomes" id="UP000237347">
    <property type="component" value="Unassembled WGS sequence"/>
</dbReference>
<dbReference type="SMART" id="SM00856">
    <property type="entry name" value="PMEI"/>
    <property type="match status" value="1"/>
</dbReference>
<proteinExistence type="inferred from homology"/>
<evidence type="ECO:0000256" key="4">
    <source>
        <dbReference type="SAM" id="SignalP"/>
    </source>
</evidence>
<feature type="domain" description="Pectinesterase inhibitor" evidence="5">
    <location>
        <begin position="27"/>
        <end position="173"/>
    </location>
</feature>
<dbReference type="PANTHER" id="PTHR36710">
    <property type="entry name" value="PECTINESTERASE INHIBITOR-LIKE"/>
    <property type="match status" value="1"/>
</dbReference>
<comment type="similarity">
    <text evidence="3">Belongs to the PMEI family.</text>
</comment>
<name>A0AAW0K325_QUESU</name>
<organism evidence="6 7">
    <name type="scientific">Quercus suber</name>
    <name type="common">Cork oak</name>
    <dbReference type="NCBI Taxonomy" id="58331"/>
    <lineage>
        <taxon>Eukaryota</taxon>
        <taxon>Viridiplantae</taxon>
        <taxon>Streptophyta</taxon>
        <taxon>Embryophyta</taxon>
        <taxon>Tracheophyta</taxon>
        <taxon>Spermatophyta</taxon>
        <taxon>Magnoliopsida</taxon>
        <taxon>eudicotyledons</taxon>
        <taxon>Gunneridae</taxon>
        <taxon>Pentapetalae</taxon>
        <taxon>rosids</taxon>
        <taxon>fabids</taxon>
        <taxon>Fagales</taxon>
        <taxon>Fagaceae</taxon>
        <taxon>Quercus</taxon>
    </lineage>
</organism>
<keyword evidence="2" id="KW-1015">Disulfide bond</keyword>
<dbReference type="InterPro" id="IPR006501">
    <property type="entry name" value="Pectinesterase_inhib_dom"/>
</dbReference>
<dbReference type="SUPFAM" id="SSF101148">
    <property type="entry name" value="Plant invertase/pectin methylesterase inhibitor"/>
    <property type="match status" value="1"/>
</dbReference>
<gene>
    <name evidence="6" type="ORF">CFP56_025352</name>
</gene>
<evidence type="ECO:0000313" key="7">
    <source>
        <dbReference type="Proteomes" id="UP000237347"/>
    </source>
</evidence>
<dbReference type="InterPro" id="IPR052421">
    <property type="entry name" value="PCW_Enzyme_Inhibitor"/>
</dbReference>
<evidence type="ECO:0000313" key="6">
    <source>
        <dbReference type="EMBL" id="KAK7833675.1"/>
    </source>
</evidence>
<evidence type="ECO:0000256" key="2">
    <source>
        <dbReference type="ARBA" id="ARBA00023157"/>
    </source>
</evidence>
<evidence type="ECO:0000256" key="1">
    <source>
        <dbReference type="ARBA" id="ARBA00022729"/>
    </source>
</evidence>
<comment type="caution">
    <text evidence="6">The sequence shown here is derived from an EMBL/GenBank/DDBJ whole genome shotgun (WGS) entry which is preliminary data.</text>
</comment>
<protein>
    <recommendedName>
        <fullName evidence="5">Pectinesterase inhibitor domain-containing protein</fullName>
    </recommendedName>
</protein>
<dbReference type="PANTHER" id="PTHR36710:SF18">
    <property type="entry name" value="PECTINESTERASE INHIBITOR 5-RELATED"/>
    <property type="match status" value="1"/>
</dbReference>
<dbReference type="AlphaFoldDB" id="A0AAW0K325"/>
<keyword evidence="7" id="KW-1185">Reference proteome</keyword>
<evidence type="ECO:0000259" key="5">
    <source>
        <dbReference type="SMART" id="SM00856"/>
    </source>
</evidence>
<reference evidence="6 7" key="1">
    <citation type="journal article" date="2018" name="Sci. Data">
        <title>The draft genome sequence of cork oak.</title>
        <authorList>
            <person name="Ramos A.M."/>
            <person name="Usie A."/>
            <person name="Barbosa P."/>
            <person name="Barros P.M."/>
            <person name="Capote T."/>
            <person name="Chaves I."/>
            <person name="Simoes F."/>
            <person name="Abreu I."/>
            <person name="Carrasquinho I."/>
            <person name="Faro C."/>
            <person name="Guimaraes J.B."/>
            <person name="Mendonca D."/>
            <person name="Nobrega F."/>
            <person name="Rodrigues L."/>
            <person name="Saibo N.J.M."/>
            <person name="Varela M.C."/>
            <person name="Egas C."/>
            <person name="Matos J."/>
            <person name="Miguel C.M."/>
            <person name="Oliveira M.M."/>
            <person name="Ricardo C.P."/>
            <person name="Goncalves S."/>
        </authorList>
    </citation>
    <scope>NUCLEOTIDE SEQUENCE [LARGE SCALE GENOMIC DNA]</scope>
    <source>
        <strain evidence="7">cv. HL8</strain>
    </source>
</reference>
<sequence length="211" mass="23016">MASPISCLSILIIPLLVTCLFYDVSNADRALLEKVCKKSIDHDFCLSVLLSDPDGLTNILYRLGLVSTYKSFGIISDVNNGEIPNVLKGVTDPNDRSRILDCQTDIDSLYGYMELAYNAAGTQSYQEEATMLASAQKKITECNTRFESPPKHESPISSCTSKITKLINISSVIGVDFVTAVLFNWSTASFGGFVATDYGSSMTNNNLPIQN</sequence>
<keyword evidence="1 4" id="KW-0732">Signal</keyword>
<dbReference type="GO" id="GO:0004857">
    <property type="term" value="F:enzyme inhibitor activity"/>
    <property type="evidence" value="ECO:0007669"/>
    <property type="project" value="InterPro"/>
</dbReference>
<dbReference type="Gene3D" id="1.20.140.40">
    <property type="entry name" value="Invertase/pectin methylesterase inhibitor family protein"/>
    <property type="match status" value="1"/>
</dbReference>
<dbReference type="EMBL" id="PKMF04000402">
    <property type="protein sequence ID" value="KAK7833675.1"/>
    <property type="molecule type" value="Genomic_DNA"/>
</dbReference>
<feature type="signal peptide" evidence="4">
    <location>
        <begin position="1"/>
        <end position="27"/>
    </location>
</feature>
<dbReference type="NCBIfam" id="TIGR01614">
    <property type="entry name" value="PME_inhib"/>
    <property type="match status" value="1"/>
</dbReference>
<feature type="chain" id="PRO_5043407377" description="Pectinesterase inhibitor domain-containing protein" evidence="4">
    <location>
        <begin position="28"/>
        <end position="211"/>
    </location>
</feature>